<accession>A0A344L0H0</accession>
<gene>
    <name evidence="2" type="ORF">A4R43_02590</name>
</gene>
<sequence>MSSFRQWVRQRRFPPEFRIQEPPDGPATTPGPAPPVEVATSDLDDPTVADVATNLWRVLKRFGDNGDAGKAERMARRNLTAMSDRLSEAGVRVQDHDGTPWDPGMSLRAIAYEPRPGLDRETVVETVRPTVYRGGQCIQFGHVIVGVPEKGQDNGTGQH</sequence>
<feature type="region of interest" description="Disordered" evidence="1">
    <location>
        <begin position="1"/>
        <end position="41"/>
    </location>
</feature>
<name>A0A344L0H0_9PSEU</name>
<feature type="compositionally biased region" description="Pro residues" evidence="1">
    <location>
        <begin position="23"/>
        <end position="35"/>
    </location>
</feature>
<evidence type="ECO:0000313" key="3">
    <source>
        <dbReference type="Proteomes" id="UP000250434"/>
    </source>
</evidence>
<evidence type="ECO:0000256" key="1">
    <source>
        <dbReference type="SAM" id="MobiDB-lite"/>
    </source>
</evidence>
<keyword evidence="3" id="KW-1185">Reference proteome</keyword>
<evidence type="ECO:0000313" key="2">
    <source>
        <dbReference type="EMBL" id="AXB41544.1"/>
    </source>
</evidence>
<dbReference type="KEGG" id="aab:A4R43_02590"/>
<evidence type="ECO:0008006" key="4">
    <source>
        <dbReference type="Google" id="ProtNLM"/>
    </source>
</evidence>
<proteinExistence type="predicted"/>
<dbReference type="Proteomes" id="UP000250434">
    <property type="component" value="Chromosome"/>
</dbReference>
<dbReference type="AlphaFoldDB" id="A0A344L0H0"/>
<dbReference type="OrthoDB" id="3213585at2"/>
<reference evidence="2 3" key="1">
    <citation type="submission" date="2016-04" db="EMBL/GenBank/DDBJ databases">
        <title>Complete genome sequence and analysis of deep-sea sediment isolate, Amycolatopsis sp. WP1.</title>
        <authorList>
            <person name="Wang H."/>
            <person name="Chen S."/>
            <person name="Wu Q."/>
        </authorList>
    </citation>
    <scope>NUCLEOTIDE SEQUENCE [LARGE SCALE GENOMIC DNA]</scope>
    <source>
        <strain evidence="2 3">WP1</strain>
    </source>
</reference>
<dbReference type="RefSeq" id="WP_113690805.1">
    <property type="nucleotide sequence ID" value="NZ_CP015163.1"/>
</dbReference>
<organism evidence="2 3">
    <name type="scientific">Amycolatopsis albispora</name>
    <dbReference type="NCBI Taxonomy" id="1804986"/>
    <lineage>
        <taxon>Bacteria</taxon>
        <taxon>Bacillati</taxon>
        <taxon>Actinomycetota</taxon>
        <taxon>Actinomycetes</taxon>
        <taxon>Pseudonocardiales</taxon>
        <taxon>Pseudonocardiaceae</taxon>
        <taxon>Amycolatopsis</taxon>
    </lineage>
</organism>
<protein>
    <recommendedName>
        <fullName evidence="4">Nucleotide exchange factor GrpE</fullName>
    </recommendedName>
</protein>
<dbReference type="EMBL" id="CP015163">
    <property type="protein sequence ID" value="AXB41544.1"/>
    <property type="molecule type" value="Genomic_DNA"/>
</dbReference>